<evidence type="ECO:0000313" key="4">
    <source>
        <dbReference type="EMBL" id="MDK2125437.1"/>
    </source>
</evidence>
<feature type="region of interest" description="Disordered" evidence="1">
    <location>
        <begin position="90"/>
        <end position="111"/>
    </location>
</feature>
<accession>A0ABT7DZE5</accession>
<gene>
    <name evidence="4" type="ORF">PZA18_15385</name>
</gene>
<evidence type="ECO:0000259" key="3">
    <source>
        <dbReference type="Pfam" id="PF13946"/>
    </source>
</evidence>
<protein>
    <submittedName>
        <fullName evidence="4">DUF4214 domain-containing protein</fullName>
    </submittedName>
</protein>
<evidence type="ECO:0000313" key="5">
    <source>
        <dbReference type="Proteomes" id="UP001172778"/>
    </source>
</evidence>
<dbReference type="Proteomes" id="UP001172778">
    <property type="component" value="Unassembled WGS sequence"/>
</dbReference>
<dbReference type="Gene3D" id="1.10.3130.20">
    <property type="entry name" value="Phycobilisome linker domain"/>
    <property type="match status" value="1"/>
</dbReference>
<organism evidence="4 5">
    <name type="scientific">Parachitinimonas caeni</name>
    <dbReference type="NCBI Taxonomy" id="3031301"/>
    <lineage>
        <taxon>Bacteria</taxon>
        <taxon>Pseudomonadati</taxon>
        <taxon>Pseudomonadota</taxon>
        <taxon>Betaproteobacteria</taxon>
        <taxon>Neisseriales</taxon>
        <taxon>Chitinibacteraceae</taxon>
        <taxon>Parachitinimonas</taxon>
    </lineage>
</organism>
<dbReference type="EMBL" id="JARRAF010000019">
    <property type="protein sequence ID" value="MDK2125437.1"/>
    <property type="molecule type" value="Genomic_DNA"/>
</dbReference>
<dbReference type="InterPro" id="IPR038255">
    <property type="entry name" value="PBS_linker_sf"/>
</dbReference>
<evidence type="ECO:0000256" key="1">
    <source>
        <dbReference type="SAM" id="MobiDB-lite"/>
    </source>
</evidence>
<dbReference type="RefSeq" id="WP_284101748.1">
    <property type="nucleotide sequence ID" value="NZ_JARRAF010000019.1"/>
</dbReference>
<keyword evidence="5" id="KW-1185">Reference proteome</keyword>
<proteinExistence type="predicted"/>
<feature type="signal peptide" evidence="2">
    <location>
        <begin position="1"/>
        <end position="30"/>
    </location>
</feature>
<dbReference type="Pfam" id="PF13946">
    <property type="entry name" value="DUF4214"/>
    <property type="match status" value="1"/>
</dbReference>
<reference evidence="4" key="1">
    <citation type="submission" date="2023-03" db="EMBL/GenBank/DDBJ databases">
        <title>Chitinimonas shenzhenensis gen. nov., sp. nov., a novel member of family Burkholderiaceae isolated from activated sludge collected in Shen Zhen, China.</title>
        <authorList>
            <person name="Wang X."/>
        </authorList>
    </citation>
    <scope>NUCLEOTIDE SEQUENCE</scope>
    <source>
        <strain evidence="4">DQS-5</strain>
    </source>
</reference>
<comment type="caution">
    <text evidence="4">The sequence shown here is derived from an EMBL/GenBank/DDBJ whole genome shotgun (WGS) entry which is preliminary data.</text>
</comment>
<feature type="chain" id="PRO_5045172458" evidence="2">
    <location>
        <begin position="31"/>
        <end position="516"/>
    </location>
</feature>
<name>A0ABT7DZE5_9NEIS</name>
<dbReference type="InterPro" id="IPR025282">
    <property type="entry name" value="DUF4214"/>
</dbReference>
<sequence length="516" mass="55808">MKKHIINRQALTLKVLVASIAAIAAFPAHAAFGDATISAATLATPTSPASAITIKTCGYDAGAICSLNWNGVEFINDYDHGRQLQSASSFDKRGEDFNPTEAGAQLQPQGQASRSTLLKMSSTANSLTTQTRMSFWKFFFNDPESKHVLDKKVTIGLPGLPNVIEYLNTFTIPSGESHTEGQFEVLTGYMPLHVFKKFYTFSTDGVLAPLENTQVGSREQRLPIIFANNTGSHAMGIYSPDSPQNASVYSRGGGYGRGYFVLDKTDETKAVNSVKWNTVSRFNNPVGSYSFRSYVIVGSLADVQASMKTLYSTVKPYRTAGAFNGPASNYTVSKVSATEFSVTDINNVDGITTIDSLKTPVIKFSDRATALDINTSAGQVFRLYRAAFYKRQPDAGGIGYWAKIRDNGSTLEAIAGQLLSSPEYASTYGAENASNDQFVRNLYKYALNRLETRLPITDAEVSYWVGRLAAGSTRAAVMAAITESGESKGLKVSNPNGGISYVPHMPTYGASSPIFK</sequence>
<feature type="domain" description="DUF4214" evidence="3">
    <location>
        <begin position="417"/>
        <end position="489"/>
    </location>
</feature>
<evidence type="ECO:0000256" key="2">
    <source>
        <dbReference type="SAM" id="SignalP"/>
    </source>
</evidence>
<keyword evidence="2" id="KW-0732">Signal</keyword>